<reference evidence="1 2" key="1">
    <citation type="submission" date="2016-03" db="EMBL/GenBank/DDBJ databases">
        <authorList>
            <person name="Sant'Anna F.H."/>
            <person name="Ambrosini A."/>
            <person name="Souza R."/>
            <person name="Bach E."/>
            <person name="Fernandes G."/>
            <person name="Balsanelli E."/>
            <person name="Baura V.A."/>
            <person name="Souza E.M."/>
            <person name="Passaglia L."/>
        </authorList>
    </citation>
    <scope>NUCLEOTIDE SEQUENCE [LARGE SCALE GENOMIC DNA]</scope>
    <source>
        <strain evidence="1 2">P26E</strain>
    </source>
</reference>
<sequence length="177" mass="20466">MEKNNTEQARELFTRYLGNPIQMHREGVLQQYKQYEVDKETEKQWAEDMIAGYLKQLSIRDWEAVDTLETLSRQYPNPEMAEKIVSFASRNLMSADSIVRLRFSENLVGIIRSHKKVLSREQLFTACRAAAELLQSVTRQPLVVDPGHELEQLGLKDKRGLNSRAKKSMDEVEALLN</sequence>
<gene>
    <name evidence="1" type="ORF">A3844_19520</name>
</gene>
<comment type="caution">
    <text evidence="1">The sequence shown here is derived from an EMBL/GenBank/DDBJ whole genome shotgun (WGS) entry which is preliminary data.</text>
</comment>
<evidence type="ECO:0000313" key="1">
    <source>
        <dbReference type="EMBL" id="OKP84679.1"/>
    </source>
</evidence>
<protein>
    <submittedName>
        <fullName evidence="1">Uncharacterized protein</fullName>
    </submittedName>
</protein>
<dbReference type="Proteomes" id="UP000186058">
    <property type="component" value="Unassembled WGS sequence"/>
</dbReference>
<proteinExistence type="predicted"/>
<accession>A0ABX3ELW1</accession>
<organism evidence="1 2">
    <name type="scientific">Paenibacillus helianthi</name>
    <dbReference type="NCBI Taxonomy" id="1349432"/>
    <lineage>
        <taxon>Bacteria</taxon>
        <taxon>Bacillati</taxon>
        <taxon>Bacillota</taxon>
        <taxon>Bacilli</taxon>
        <taxon>Bacillales</taxon>
        <taxon>Paenibacillaceae</taxon>
        <taxon>Paenibacillus</taxon>
    </lineage>
</organism>
<dbReference type="EMBL" id="LVWI01000052">
    <property type="protein sequence ID" value="OKP84679.1"/>
    <property type="molecule type" value="Genomic_DNA"/>
</dbReference>
<dbReference type="RefSeq" id="WP_074108322.1">
    <property type="nucleotide sequence ID" value="NZ_LVWI01000052.1"/>
</dbReference>
<keyword evidence="2" id="KW-1185">Reference proteome</keyword>
<evidence type="ECO:0000313" key="2">
    <source>
        <dbReference type="Proteomes" id="UP000186058"/>
    </source>
</evidence>
<name>A0ABX3ELW1_9BACL</name>